<keyword evidence="3 9" id="KW-0813">Transport</keyword>
<dbReference type="InterPro" id="IPR004685">
    <property type="entry name" value="Brnchd-chn_aa_trnsp_Livcs"/>
</dbReference>
<evidence type="ECO:0000256" key="8">
    <source>
        <dbReference type="ARBA" id="ARBA00023136"/>
    </source>
</evidence>
<comment type="caution">
    <text evidence="10">The sequence shown here is derived from an EMBL/GenBank/DDBJ whole genome shotgun (WGS) entry which is preliminary data.</text>
</comment>
<feature type="transmembrane region" description="Helical" evidence="9">
    <location>
        <begin position="144"/>
        <end position="162"/>
    </location>
</feature>
<comment type="caution">
    <text evidence="9">Lacks conserved residue(s) required for the propagation of feature annotation.</text>
</comment>
<name>A0A0W0Y555_9GAMM</name>
<feature type="transmembrane region" description="Helical" evidence="9">
    <location>
        <begin position="110"/>
        <end position="132"/>
    </location>
</feature>
<keyword evidence="4" id="KW-1003">Cell membrane</keyword>
<dbReference type="GO" id="GO:0005886">
    <property type="term" value="C:plasma membrane"/>
    <property type="evidence" value="ECO:0007669"/>
    <property type="project" value="UniProtKB-SubCell"/>
</dbReference>
<dbReference type="EMBL" id="LNYS01000006">
    <property type="protein sequence ID" value="KTD51930.1"/>
    <property type="molecule type" value="Genomic_DNA"/>
</dbReference>
<comment type="similarity">
    <text evidence="2 9">Belongs to the branched chain amino acid transporter family.</text>
</comment>
<feature type="transmembrane region" description="Helical" evidence="9">
    <location>
        <begin position="38"/>
        <end position="60"/>
    </location>
</feature>
<feature type="transmembrane region" description="Helical" evidence="9">
    <location>
        <begin position="225"/>
        <end position="250"/>
    </location>
</feature>
<evidence type="ECO:0000256" key="2">
    <source>
        <dbReference type="ARBA" id="ARBA00008540"/>
    </source>
</evidence>
<dbReference type="Proteomes" id="UP000054618">
    <property type="component" value="Unassembled WGS sequence"/>
</dbReference>
<evidence type="ECO:0000256" key="4">
    <source>
        <dbReference type="ARBA" id="ARBA00022475"/>
    </source>
</evidence>
<keyword evidence="7 9" id="KW-1133">Transmembrane helix</keyword>
<dbReference type="AlphaFoldDB" id="A0A0W0Y555"/>
<protein>
    <recommendedName>
        <fullName evidence="9">Branched-chain amino acid transport system carrier protein</fullName>
    </recommendedName>
</protein>
<feature type="transmembrane region" description="Helical" evidence="9">
    <location>
        <begin position="306"/>
        <end position="324"/>
    </location>
</feature>
<evidence type="ECO:0000256" key="1">
    <source>
        <dbReference type="ARBA" id="ARBA00004651"/>
    </source>
</evidence>
<evidence type="ECO:0000256" key="6">
    <source>
        <dbReference type="ARBA" id="ARBA00022970"/>
    </source>
</evidence>
<gene>
    <name evidence="10" type="primary">brnQ</name>
    <name evidence="10" type="ORF">Lqui_0774</name>
</gene>
<evidence type="ECO:0000313" key="10">
    <source>
        <dbReference type="EMBL" id="KTD51930.1"/>
    </source>
</evidence>
<dbReference type="PANTHER" id="PTHR30588">
    <property type="entry name" value="BRANCHED-CHAIN AMINO ACID TRANSPORT SYSTEM 2 CARRIER PROTEIN"/>
    <property type="match status" value="1"/>
</dbReference>
<dbReference type="RefSeq" id="WP_058506871.1">
    <property type="nucleotide sequence ID" value="NZ_CAAAIK010000015.1"/>
</dbReference>
<feature type="transmembrane region" description="Helical" evidence="9">
    <location>
        <begin position="7"/>
        <end position="26"/>
    </location>
</feature>
<proteinExistence type="inferred from homology"/>
<keyword evidence="11" id="KW-1185">Reference proteome</keyword>
<keyword evidence="8 9" id="KW-0472">Membrane</keyword>
<accession>A0A0W0Y555</accession>
<dbReference type="GO" id="GO:0015188">
    <property type="term" value="F:L-isoleucine transmembrane transporter activity"/>
    <property type="evidence" value="ECO:0007669"/>
    <property type="project" value="TreeGrafter"/>
</dbReference>
<dbReference type="Pfam" id="PF05525">
    <property type="entry name" value="Branch_AA_trans"/>
    <property type="match status" value="1"/>
</dbReference>
<dbReference type="PANTHER" id="PTHR30588:SF0">
    <property type="entry name" value="BRANCHED-CHAIN AMINO ACID PERMEASE BRNQ"/>
    <property type="match status" value="1"/>
</dbReference>
<evidence type="ECO:0000256" key="5">
    <source>
        <dbReference type="ARBA" id="ARBA00022692"/>
    </source>
</evidence>
<dbReference type="GO" id="GO:0005304">
    <property type="term" value="F:L-valine transmembrane transporter activity"/>
    <property type="evidence" value="ECO:0007669"/>
    <property type="project" value="TreeGrafter"/>
</dbReference>
<feature type="transmembrane region" description="Helical" evidence="9">
    <location>
        <begin position="80"/>
        <end position="104"/>
    </location>
</feature>
<comment type="function">
    <text evidence="9">Component of the transport system for branched-chain amino acids.</text>
</comment>
<dbReference type="PATRIC" id="fig|45073.5.peg.817"/>
<dbReference type="GO" id="GO:0015820">
    <property type="term" value="P:L-leucine transport"/>
    <property type="evidence" value="ECO:0007669"/>
    <property type="project" value="TreeGrafter"/>
</dbReference>
<sequence length="384" mass="42087">MQNYKSIFIYGFAIFVMFFGSGNLVFPLQIGYAGESNWLMGFAGLLLTGIFLPLMGLFVIKLYQGSYQRFFSEAGKTAGVLLPLIMLALLGSFGVVPRCITVAYGSVNYLFPKISLMPFSLAFCLITFFFCLNDRIMVKLLGKWMSPLLLLTLVVLIGVAMWKSPQAGGNTAALAAFNNGFVTGYQTMDLFASFFFSALIFQQIQQQFPNASSREIIGFAIKPSIIGAGLLAIIYLGLVYLGAHYSSLIGDVSPELMLPAIASYAMGDKATLFMAITMFFSCLTTAVALNNLFARYLCSLFKQEDKFPFFLCLTSLTAFAISLLDFKGIAAFLSPILQLTYPAVIVLTALCILLRGRQRLKTLIFYLITALVGGLVSFHLVNIG</sequence>
<comment type="subcellular location">
    <subcellularLocation>
        <location evidence="9">Cell inner membrane</location>
        <topology evidence="9">Multi-pass membrane protein</topology>
    </subcellularLocation>
    <subcellularLocation>
        <location evidence="1">Cell membrane</location>
        <topology evidence="1">Multi-pass membrane protein</topology>
    </subcellularLocation>
</comment>
<keyword evidence="5 9" id="KW-0812">Transmembrane</keyword>
<feature type="transmembrane region" description="Helical" evidence="9">
    <location>
        <begin position="182"/>
        <end position="204"/>
    </location>
</feature>
<feature type="transmembrane region" description="Helical" evidence="9">
    <location>
        <begin position="270"/>
        <end position="294"/>
    </location>
</feature>
<feature type="transmembrane region" description="Helical" evidence="9">
    <location>
        <begin position="336"/>
        <end position="356"/>
    </location>
</feature>
<keyword evidence="6 9" id="KW-0029">Amino-acid transport</keyword>
<evidence type="ECO:0000256" key="7">
    <source>
        <dbReference type="ARBA" id="ARBA00022989"/>
    </source>
</evidence>
<dbReference type="GO" id="GO:0015190">
    <property type="term" value="F:L-leucine transmembrane transporter activity"/>
    <property type="evidence" value="ECO:0007669"/>
    <property type="project" value="TreeGrafter"/>
</dbReference>
<dbReference type="STRING" id="45073.Lqui_0774"/>
<organism evidence="10 11">
    <name type="scientific">Legionella quinlivanii</name>
    <dbReference type="NCBI Taxonomy" id="45073"/>
    <lineage>
        <taxon>Bacteria</taxon>
        <taxon>Pseudomonadati</taxon>
        <taxon>Pseudomonadota</taxon>
        <taxon>Gammaproteobacteria</taxon>
        <taxon>Legionellales</taxon>
        <taxon>Legionellaceae</taxon>
        <taxon>Legionella</taxon>
    </lineage>
</organism>
<reference evidence="10 11" key="1">
    <citation type="submission" date="2015-11" db="EMBL/GenBank/DDBJ databases">
        <title>Genomic analysis of 38 Legionella species identifies large and diverse effector repertoires.</title>
        <authorList>
            <person name="Burstein D."/>
            <person name="Amaro F."/>
            <person name="Zusman T."/>
            <person name="Lifshitz Z."/>
            <person name="Cohen O."/>
            <person name="Gilbert J.A."/>
            <person name="Pupko T."/>
            <person name="Shuman H.A."/>
            <person name="Segal G."/>
        </authorList>
    </citation>
    <scope>NUCLEOTIDE SEQUENCE [LARGE SCALE GENOMIC DNA]</scope>
    <source>
        <strain evidence="10 11">CDC#1442-AUS-E</strain>
    </source>
</reference>
<evidence type="ECO:0000313" key="11">
    <source>
        <dbReference type="Proteomes" id="UP000054618"/>
    </source>
</evidence>
<evidence type="ECO:0000256" key="9">
    <source>
        <dbReference type="RuleBase" id="RU362122"/>
    </source>
</evidence>
<feature type="transmembrane region" description="Helical" evidence="9">
    <location>
        <begin position="363"/>
        <end position="381"/>
    </location>
</feature>
<dbReference type="GO" id="GO:0015818">
    <property type="term" value="P:isoleucine transport"/>
    <property type="evidence" value="ECO:0007669"/>
    <property type="project" value="TreeGrafter"/>
</dbReference>
<evidence type="ECO:0000256" key="3">
    <source>
        <dbReference type="ARBA" id="ARBA00022448"/>
    </source>
</evidence>